<keyword evidence="3 8" id="KW-0812">Transmembrane</keyword>
<feature type="transmembrane region" description="Helical" evidence="8">
    <location>
        <begin position="279"/>
        <end position="301"/>
    </location>
</feature>
<feature type="transmembrane region" description="Helical" evidence="8">
    <location>
        <begin position="360"/>
        <end position="378"/>
    </location>
</feature>
<dbReference type="GO" id="GO:0008049">
    <property type="term" value="P:male courtship behavior"/>
    <property type="evidence" value="ECO:0007669"/>
    <property type="project" value="TreeGrafter"/>
</dbReference>
<keyword evidence="10" id="KW-1185">Reference proteome</keyword>
<evidence type="ECO:0000256" key="5">
    <source>
        <dbReference type="ARBA" id="ARBA00023136"/>
    </source>
</evidence>
<comment type="similarity">
    <text evidence="8">Belongs to the insect chemoreceptor superfamily. Gustatory receptor (GR) family.</text>
</comment>
<dbReference type="GO" id="GO:0043025">
    <property type="term" value="C:neuronal cell body"/>
    <property type="evidence" value="ECO:0007669"/>
    <property type="project" value="TreeGrafter"/>
</dbReference>
<dbReference type="GO" id="GO:0050909">
    <property type="term" value="P:sensory perception of taste"/>
    <property type="evidence" value="ECO:0007669"/>
    <property type="project" value="InterPro"/>
</dbReference>
<evidence type="ECO:0000256" key="1">
    <source>
        <dbReference type="ARBA" id="ARBA00004651"/>
    </source>
</evidence>
<evidence type="ECO:0000256" key="8">
    <source>
        <dbReference type="RuleBase" id="RU363108"/>
    </source>
</evidence>
<dbReference type="PANTHER" id="PTHR21143">
    <property type="entry name" value="INVERTEBRATE GUSTATORY RECEPTOR"/>
    <property type="match status" value="1"/>
</dbReference>
<dbReference type="GO" id="GO:0030425">
    <property type="term" value="C:dendrite"/>
    <property type="evidence" value="ECO:0007669"/>
    <property type="project" value="TreeGrafter"/>
</dbReference>
<keyword evidence="5 8" id="KW-0472">Membrane</keyword>
<comment type="subcellular location">
    <subcellularLocation>
        <location evidence="1 8">Cell membrane</location>
        <topology evidence="1 8">Multi-pass membrane protein</topology>
    </subcellularLocation>
</comment>
<dbReference type="Proteomes" id="UP000002320">
    <property type="component" value="Unassembled WGS sequence"/>
</dbReference>
<evidence type="ECO:0000256" key="3">
    <source>
        <dbReference type="ARBA" id="ARBA00022692"/>
    </source>
</evidence>
<comment type="function">
    <text evidence="8">Gustatory receptor which mediates acceptance or avoidance behavior, depending on its substrates.</text>
</comment>
<organism evidence="9 10">
    <name type="scientific">Culex quinquefasciatus</name>
    <name type="common">Southern house mosquito</name>
    <name type="synonym">Culex pungens</name>
    <dbReference type="NCBI Taxonomy" id="7176"/>
    <lineage>
        <taxon>Eukaryota</taxon>
        <taxon>Metazoa</taxon>
        <taxon>Ecdysozoa</taxon>
        <taxon>Arthropoda</taxon>
        <taxon>Hexapoda</taxon>
        <taxon>Insecta</taxon>
        <taxon>Pterygota</taxon>
        <taxon>Neoptera</taxon>
        <taxon>Endopterygota</taxon>
        <taxon>Diptera</taxon>
        <taxon>Nematocera</taxon>
        <taxon>Culicoidea</taxon>
        <taxon>Culicidae</taxon>
        <taxon>Culicinae</taxon>
        <taxon>Culicini</taxon>
        <taxon>Culex</taxon>
        <taxon>Culex</taxon>
    </lineage>
</organism>
<dbReference type="PANTHER" id="PTHR21143:SF133">
    <property type="entry name" value="GUSTATORY AND PHEROMONE RECEPTOR 32A-RELATED"/>
    <property type="match status" value="1"/>
</dbReference>
<dbReference type="GO" id="GO:0005886">
    <property type="term" value="C:plasma membrane"/>
    <property type="evidence" value="ECO:0007669"/>
    <property type="project" value="UniProtKB-SubCell"/>
</dbReference>
<sequence>MFGSNMHAFRSTPTFSTVPTVTMKRFRFLAVSNVLLLCNIEYDTARGKVVQAGTIRGPVAVTVFSFFTFYYMAYMYHYATASFVEMFALLGNVAVTYVTVLIVALDQTIRRKRMLGLGNLMLDYVKYRNSFFEEISIFDLGKHLIRVQIFAVVGLGISLNLMQFVRNLPQFYFFRSVVIFILSMSDVYILGNMIFVQFFTHFVCNEMKQLTLHHRSLPIQPLMHSFDRLIVIKRSLGAILAVRFLWTLLQLIVNVSFISYLSLLYVVDRQLTYGHAFDLTHSLVTMLINNTLVLFGVTYGFDRVQSEEQEFKNAIKSLQYEATEEHSEDYLNFLDLINLKLMTESPKITACGLFTVNLQVFYNVFAAIVTYIMILFQFRDFEK</sequence>
<accession>A0A1S4KIA8</accession>
<dbReference type="Pfam" id="PF08395">
    <property type="entry name" value="7tm_7"/>
    <property type="match status" value="1"/>
</dbReference>
<dbReference type="GO" id="GO:0007165">
    <property type="term" value="P:signal transduction"/>
    <property type="evidence" value="ECO:0007669"/>
    <property type="project" value="UniProtKB-KW"/>
</dbReference>
<feature type="transmembrane region" description="Helical" evidence="8">
    <location>
        <begin position="144"/>
        <end position="165"/>
    </location>
</feature>
<dbReference type="VEuPathDB" id="VectorBase:CQUJHB020393"/>
<proteinExistence type="inferred from homology"/>
<keyword evidence="6 8" id="KW-0675">Receptor</keyword>
<dbReference type="InterPro" id="IPR013604">
    <property type="entry name" value="7TM_chemorcpt"/>
</dbReference>
<dbReference type="GO" id="GO:0030424">
    <property type="term" value="C:axon"/>
    <property type="evidence" value="ECO:0007669"/>
    <property type="project" value="TreeGrafter"/>
</dbReference>
<dbReference type="OrthoDB" id="7762783at2759"/>
<name>A0A1S4KIA8_CULQU</name>
<evidence type="ECO:0000256" key="7">
    <source>
        <dbReference type="ARBA" id="ARBA00023224"/>
    </source>
</evidence>
<protein>
    <recommendedName>
        <fullName evidence="8">Gustatory receptor</fullName>
    </recommendedName>
</protein>
<feature type="transmembrane region" description="Helical" evidence="8">
    <location>
        <begin position="248"/>
        <end position="267"/>
    </location>
</feature>
<reference evidence="9" key="1">
    <citation type="submission" date="2020-05" db="UniProtKB">
        <authorList>
            <consortium name="EnsemblMetazoa"/>
        </authorList>
    </citation>
    <scope>IDENTIFICATION</scope>
    <source>
        <strain evidence="9">JHB</strain>
    </source>
</reference>
<evidence type="ECO:0000256" key="6">
    <source>
        <dbReference type="ARBA" id="ARBA00023170"/>
    </source>
</evidence>
<feature type="transmembrane region" description="Helical" evidence="8">
    <location>
        <begin position="86"/>
        <end position="105"/>
    </location>
</feature>
<evidence type="ECO:0000313" key="9">
    <source>
        <dbReference type="EnsemblMetazoa" id="CPIJ039856-PG"/>
    </source>
</evidence>
<evidence type="ECO:0000256" key="2">
    <source>
        <dbReference type="ARBA" id="ARBA00022475"/>
    </source>
</evidence>
<evidence type="ECO:0000256" key="4">
    <source>
        <dbReference type="ARBA" id="ARBA00022989"/>
    </source>
</evidence>
<keyword evidence="4 8" id="KW-1133">Transmembrane helix</keyword>
<keyword evidence="2 8" id="KW-1003">Cell membrane</keyword>
<dbReference type="AlphaFoldDB" id="A0A1S4KIA8"/>
<feature type="transmembrane region" description="Helical" evidence="8">
    <location>
        <begin position="55"/>
        <end position="74"/>
    </location>
</feature>
<dbReference type="VEuPathDB" id="VectorBase:CPIJ039856"/>
<keyword evidence="7 8" id="KW-0807">Transducer</keyword>
<evidence type="ECO:0000313" key="10">
    <source>
        <dbReference type="Proteomes" id="UP000002320"/>
    </source>
</evidence>
<feature type="transmembrane region" description="Helical" evidence="8">
    <location>
        <begin position="177"/>
        <end position="204"/>
    </location>
</feature>
<dbReference type="EnsemblMetazoa" id="CPIJ039856-RG">
    <property type="protein sequence ID" value="CPIJ039856-PG"/>
    <property type="gene ID" value="CPIJ039856"/>
</dbReference>
<dbReference type="GO" id="GO:0007635">
    <property type="term" value="P:chemosensory behavior"/>
    <property type="evidence" value="ECO:0007669"/>
    <property type="project" value="TreeGrafter"/>
</dbReference>